<keyword evidence="3" id="KW-1185">Reference proteome</keyword>
<dbReference type="AlphaFoldDB" id="A0ABC8TB28"/>
<evidence type="ECO:0000313" key="2">
    <source>
        <dbReference type="EMBL" id="CAK9166539.1"/>
    </source>
</evidence>
<feature type="chain" id="PRO_5044816477" evidence="1">
    <location>
        <begin position="29"/>
        <end position="158"/>
    </location>
</feature>
<feature type="signal peptide" evidence="1">
    <location>
        <begin position="1"/>
        <end position="28"/>
    </location>
</feature>
<organism evidence="2 3">
    <name type="scientific">Ilex paraguariensis</name>
    <name type="common">yerba mate</name>
    <dbReference type="NCBI Taxonomy" id="185542"/>
    <lineage>
        <taxon>Eukaryota</taxon>
        <taxon>Viridiplantae</taxon>
        <taxon>Streptophyta</taxon>
        <taxon>Embryophyta</taxon>
        <taxon>Tracheophyta</taxon>
        <taxon>Spermatophyta</taxon>
        <taxon>Magnoliopsida</taxon>
        <taxon>eudicotyledons</taxon>
        <taxon>Gunneridae</taxon>
        <taxon>Pentapetalae</taxon>
        <taxon>asterids</taxon>
        <taxon>campanulids</taxon>
        <taxon>Aquifoliales</taxon>
        <taxon>Aquifoliaceae</taxon>
        <taxon>Ilex</taxon>
    </lineage>
</organism>
<gene>
    <name evidence="2" type="ORF">ILEXP_LOCUS35760</name>
</gene>
<dbReference type="EMBL" id="CAUOFW020004617">
    <property type="protein sequence ID" value="CAK9166539.1"/>
    <property type="molecule type" value="Genomic_DNA"/>
</dbReference>
<proteinExistence type="predicted"/>
<dbReference type="PANTHER" id="PTHR32303">
    <property type="entry name" value="QUINOPROTEIN ALCOHOL DEHYDROGENASE (CYTOCHROME C)"/>
    <property type="match status" value="1"/>
</dbReference>
<evidence type="ECO:0000313" key="3">
    <source>
        <dbReference type="Proteomes" id="UP001642360"/>
    </source>
</evidence>
<comment type="caution">
    <text evidence="2">The sequence shown here is derived from an EMBL/GenBank/DDBJ whole genome shotgun (WGS) entry which is preliminary data.</text>
</comment>
<protein>
    <submittedName>
        <fullName evidence="2">Uncharacterized protein</fullName>
    </submittedName>
</protein>
<name>A0ABC8TB28_9AQUA</name>
<dbReference type="PANTHER" id="PTHR32303:SF18">
    <property type="entry name" value="POLYVINYLALCOHOL DEHYDROGENASE-LIKE"/>
    <property type="match status" value="1"/>
</dbReference>
<sequence>MAFTFIRINLVSLVILLCWFIAVDNTVAEWFNYGGNITNRGIADQPNRHICNTSGGKWGSVLPIMEWIFVCSQCLQWYSYMEAKRRRVNWVAGNRDCGERVRCLEPLRRWPETFFIVGIYGPAVVIAVSRWTGELVWSTRIDPRPLVLVTASGTIHLG</sequence>
<dbReference type="Proteomes" id="UP001642360">
    <property type="component" value="Unassembled WGS sequence"/>
</dbReference>
<evidence type="ECO:0000256" key="1">
    <source>
        <dbReference type="SAM" id="SignalP"/>
    </source>
</evidence>
<accession>A0ABC8TB28</accession>
<reference evidence="2 3" key="1">
    <citation type="submission" date="2024-02" db="EMBL/GenBank/DDBJ databases">
        <authorList>
            <person name="Vignale AGUSTIN F."/>
            <person name="Sosa J E."/>
            <person name="Modenutti C."/>
        </authorList>
    </citation>
    <scope>NUCLEOTIDE SEQUENCE [LARGE SCALE GENOMIC DNA]</scope>
</reference>
<feature type="non-terminal residue" evidence="2">
    <location>
        <position position="158"/>
    </location>
</feature>
<keyword evidence="1" id="KW-0732">Signal</keyword>